<dbReference type="Proteomes" id="UP000033072">
    <property type="component" value="Chromosome"/>
</dbReference>
<dbReference type="KEGG" id="mls:MSLAZ_1108"/>
<protein>
    <submittedName>
        <fullName evidence="1">Uncharacterized protein</fullName>
    </submittedName>
</protein>
<evidence type="ECO:0000313" key="1">
    <source>
        <dbReference type="EMBL" id="AKB74369.1"/>
    </source>
</evidence>
<dbReference type="GeneID" id="24805835"/>
<dbReference type="OrthoDB" id="137951at2157"/>
<dbReference type="RefSeq" id="WP_048125243.1">
    <property type="nucleotide sequence ID" value="NZ_CP009515.1"/>
</dbReference>
<gene>
    <name evidence="1" type="ORF">MSLAZ_1108</name>
</gene>
<dbReference type="EMBL" id="CP009515">
    <property type="protein sequence ID" value="AKB74369.1"/>
    <property type="molecule type" value="Genomic_DNA"/>
</dbReference>
<dbReference type="HOGENOM" id="CLU_935710_0_0_2"/>
<reference evidence="1 2" key="1">
    <citation type="submission" date="2014-07" db="EMBL/GenBank/DDBJ databases">
        <title>Methanogenic archaea and the global carbon cycle.</title>
        <authorList>
            <person name="Henriksen J.R."/>
            <person name="Luke J."/>
            <person name="Reinhart S."/>
            <person name="Benedict M.N."/>
            <person name="Youngblut N.D."/>
            <person name="Metcalf M.E."/>
            <person name="Whitaker R.J."/>
            <person name="Metcalf W.W."/>
        </authorList>
    </citation>
    <scope>NUCLEOTIDE SEQUENCE [LARGE SCALE GENOMIC DNA]</scope>
    <source>
        <strain evidence="1 2">Z-7289</strain>
    </source>
</reference>
<name>A0A0E3S108_9EURY</name>
<proteinExistence type="predicted"/>
<sequence length="295" mass="34545">MSYETSIKLEIFPDDSYDVDNYRKISVSKYETDMNFDLDKIINSLKYSFLKHGNDFGCIQIDKNESSVNAMFGKVGDAHIRSFDEYSGEEVPLKHYKIKDIIKETMHIDHVRGKEDKLELIMYGGSNIGEGLIKSLYKKYLGISMMKLVEFDENTLRKLCFEKYLEILYDLKFDPGVDKTFGDVRVADYKSQINQTINYKATKIQEIISNKNIKIQKFKSKITKTHESLNKSYDIKFVMDIEGNITLEFPQLKWNEPNDSIDVERNFYNFARTVYNEIVSVDLFLQKKQTDVLTF</sequence>
<organism evidence="1 2">
    <name type="scientific">Methanosarcina lacustris Z-7289</name>
    <dbReference type="NCBI Taxonomy" id="1434111"/>
    <lineage>
        <taxon>Archaea</taxon>
        <taxon>Methanobacteriati</taxon>
        <taxon>Methanobacteriota</taxon>
        <taxon>Stenosarchaea group</taxon>
        <taxon>Methanomicrobia</taxon>
        <taxon>Methanosarcinales</taxon>
        <taxon>Methanosarcinaceae</taxon>
        <taxon>Methanosarcina</taxon>
    </lineage>
</organism>
<keyword evidence="2" id="KW-1185">Reference proteome</keyword>
<dbReference type="AlphaFoldDB" id="A0A0E3S108"/>
<evidence type="ECO:0000313" key="2">
    <source>
        <dbReference type="Proteomes" id="UP000033072"/>
    </source>
</evidence>
<dbReference type="PATRIC" id="fig|1434111.4.peg.1425"/>
<accession>A0A0E3S108</accession>